<dbReference type="Gene3D" id="3.30.1360.40">
    <property type="match status" value="1"/>
</dbReference>
<keyword evidence="1" id="KW-0547">Nucleotide-binding</keyword>
<dbReference type="GO" id="GO:0016787">
    <property type="term" value="F:hydrolase activity"/>
    <property type="evidence" value="ECO:0007669"/>
    <property type="project" value="UniProtKB-KW"/>
</dbReference>
<dbReference type="Proteomes" id="UP001055247">
    <property type="component" value="Unassembled WGS sequence"/>
</dbReference>
<dbReference type="SMART" id="SM00796">
    <property type="entry name" value="AHS1"/>
    <property type="match status" value="1"/>
</dbReference>
<comment type="caution">
    <text evidence="6">The sequence shown here is derived from an EMBL/GenBank/DDBJ whole genome shotgun (WGS) entry which is preliminary data.</text>
</comment>
<sequence>MVGRNRVAGSGHVPAKAPMTTPDPEPPIRPRFLDAGEAALVVEFGAAVDPATNDRVLALDAALAADPPPGLAETVPTYRSLMIHYDPLTLSRAALVAAVEGRLAERAAERAAARGGGRHWTIPCCYDPALAEDIEEAAALVGLAGADAAARHAEGVYRVYMYGFAPGFAYLGGLPEALALPRRPSPRPPHPPGAVMIGGGLAAIGTVPMPTGWYVVGRTPERLFAPEREPAFLIESGDTLRFEPVSAEAFAALERRAAAGEVVAGRAA</sequence>
<dbReference type="InterPro" id="IPR010016">
    <property type="entry name" value="PxpB"/>
</dbReference>
<reference evidence="6" key="1">
    <citation type="journal article" date="2016" name="Front. Microbiol.">
        <title>Genome Sequence of the Piezophilic, Mesophilic Sulfate-Reducing Bacterium Desulfovibrio indicus J2T.</title>
        <authorList>
            <person name="Cao J."/>
            <person name="Maignien L."/>
            <person name="Shao Z."/>
            <person name="Alain K."/>
            <person name="Jebbar M."/>
        </authorList>
    </citation>
    <scope>NUCLEOTIDE SEQUENCE</scope>
    <source>
        <strain evidence="6">DSM 16372</strain>
    </source>
</reference>
<protein>
    <submittedName>
        <fullName evidence="6">5-oxoprolinase subunit B</fullName>
    </submittedName>
</protein>
<evidence type="ECO:0000256" key="4">
    <source>
        <dbReference type="SAM" id="MobiDB-lite"/>
    </source>
</evidence>
<reference evidence="6" key="2">
    <citation type="submission" date="2021-08" db="EMBL/GenBank/DDBJ databases">
        <authorList>
            <person name="Tani A."/>
            <person name="Ola A."/>
            <person name="Ogura Y."/>
            <person name="Katsura K."/>
            <person name="Hayashi T."/>
        </authorList>
    </citation>
    <scope>NUCLEOTIDE SEQUENCE</scope>
    <source>
        <strain evidence="6">DSM 16372</strain>
    </source>
</reference>
<dbReference type="InterPro" id="IPR029000">
    <property type="entry name" value="Cyclophilin-like_dom_sf"/>
</dbReference>
<dbReference type="AlphaFoldDB" id="A0AAV4ZU66"/>
<evidence type="ECO:0000313" key="6">
    <source>
        <dbReference type="EMBL" id="GJD91663.1"/>
    </source>
</evidence>
<keyword evidence="7" id="KW-1185">Reference proteome</keyword>
<evidence type="ECO:0000259" key="5">
    <source>
        <dbReference type="SMART" id="SM00796"/>
    </source>
</evidence>
<dbReference type="EMBL" id="BPQO01000030">
    <property type="protein sequence ID" value="GJD91663.1"/>
    <property type="molecule type" value="Genomic_DNA"/>
</dbReference>
<evidence type="ECO:0000256" key="3">
    <source>
        <dbReference type="ARBA" id="ARBA00022840"/>
    </source>
</evidence>
<evidence type="ECO:0000256" key="1">
    <source>
        <dbReference type="ARBA" id="ARBA00022741"/>
    </source>
</evidence>
<dbReference type="GO" id="GO:0005524">
    <property type="term" value="F:ATP binding"/>
    <property type="evidence" value="ECO:0007669"/>
    <property type="project" value="UniProtKB-KW"/>
</dbReference>
<evidence type="ECO:0000313" key="7">
    <source>
        <dbReference type="Proteomes" id="UP001055247"/>
    </source>
</evidence>
<dbReference type="Pfam" id="PF02682">
    <property type="entry name" value="CT_C_D"/>
    <property type="match status" value="1"/>
</dbReference>
<dbReference type="SUPFAM" id="SSF160467">
    <property type="entry name" value="PH0987 N-terminal domain-like"/>
    <property type="match status" value="1"/>
</dbReference>
<accession>A0AAV4ZU66</accession>
<organism evidence="6 7">
    <name type="scientific">Methylobacterium hispanicum</name>
    <dbReference type="NCBI Taxonomy" id="270350"/>
    <lineage>
        <taxon>Bacteria</taxon>
        <taxon>Pseudomonadati</taxon>
        <taxon>Pseudomonadota</taxon>
        <taxon>Alphaproteobacteria</taxon>
        <taxon>Hyphomicrobiales</taxon>
        <taxon>Methylobacteriaceae</taxon>
        <taxon>Methylobacterium</taxon>
    </lineage>
</organism>
<keyword evidence="2" id="KW-0378">Hydrolase</keyword>
<gene>
    <name evidence="6" type="primary">pxpB</name>
    <name evidence="6" type="ORF">BHAOGJBA_5211</name>
</gene>
<dbReference type="PANTHER" id="PTHR34698:SF2">
    <property type="entry name" value="5-OXOPROLINASE SUBUNIT B"/>
    <property type="match status" value="1"/>
</dbReference>
<feature type="region of interest" description="Disordered" evidence="4">
    <location>
        <begin position="1"/>
        <end position="28"/>
    </location>
</feature>
<dbReference type="SUPFAM" id="SSF50891">
    <property type="entry name" value="Cyclophilin-like"/>
    <property type="match status" value="1"/>
</dbReference>
<dbReference type="Gene3D" id="2.40.100.10">
    <property type="entry name" value="Cyclophilin-like"/>
    <property type="match status" value="1"/>
</dbReference>
<evidence type="ECO:0000256" key="2">
    <source>
        <dbReference type="ARBA" id="ARBA00022801"/>
    </source>
</evidence>
<keyword evidence="3" id="KW-0067">ATP-binding</keyword>
<dbReference type="PANTHER" id="PTHR34698">
    <property type="entry name" value="5-OXOPROLINASE SUBUNIT B"/>
    <property type="match status" value="1"/>
</dbReference>
<name>A0AAV4ZU66_9HYPH</name>
<dbReference type="InterPro" id="IPR003833">
    <property type="entry name" value="CT_C_D"/>
</dbReference>
<feature type="domain" description="Carboxyltransferase" evidence="5">
    <location>
        <begin position="30"/>
        <end position="234"/>
    </location>
</feature>
<proteinExistence type="predicted"/>